<keyword evidence="1" id="KW-1133">Transmembrane helix</keyword>
<gene>
    <name evidence="2" type="ORF">B0H15DRAFT_833606</name>
</gene>
<feature type="transmembrane region" description="Helical" evidence="1">
    <location>
        <begin position="109"/>
        <end position="130"/>
    </location>
</feature>
<keyword evidence="3" id="KW-1185">Reference proteome</keyword>
<feature type="transmembrane region" description="Helical" evidence="1">
    <location>
        <begin position="217"/>
        <end position="240"/>
    </location>
</feature>
<protein>
    <submittedName>
        <fullName evidence="2">Uncharacterized protein</fullName>
    </submittedName>
</protein>
<organism evidence="2 3">
    <name type="scientific">Mycena belliarum</name>
    <dbReference type="NCBI Taxonomy" id="1033014"/>
    <lineage>
        <taxon>Eukaryota</taxon>
        <taxon>Fungi</taxon>
        <taxon>Dikarya</taxon>
        <taxon>Basidiomycota</taxon>
        <taxon>Agaricomycotina</taxon>
        <taxon>Agaricomycetes</taxon>
        <taxon>Agaricomycetidae</taxon>
        <taxon>Agaricales</taxon>
        <taxon>Marasmiineae</taxon>
        <taxon>Mycenaceae</taxon>
        <taxon>Mycena</taxon>
    </lineage>
</organism>
<feature type="transmembrane region" description="Helical" evidence="1">
    <location>
        <begin position="82"/>
        <end position="102"/>
    </location>
</feature>
<dbReference type="EMBL" id="JARJCN010000018">
    <property type="protein sequence ID" value="KAJ7092349.1"/>
    <property type="molecule type" value="Genomic_DNA"/>
</dbReference>
<proteinExistence type="predicted"/>
<feature type="transmembrane region" description="Helical" evidence="1">
    <location>
        <begin position="53"/>
        <end position="76"/>
    </location>
</feature>
<name>A0AAD6U914_9AGAR</name>
<dbReference type="Proteomes" id="UP001222325">
    <property type="component" value="Unassembled WGS sequence"/>
</dbReference>
<accession>A0AAD6U914</accession>
<comment type="caution">
    <text evidence="2">The sequence shown here is derived from an EMBL/GenBank/DDBJ whole genome shotgun (WGS) entry which is preliminary data.</text>
</comment>
<feature type="transmembrane region" description="Helical" evidence="1">
    <location>
        <begin position="150"/>
        <end position="171"/>
    </location>
</feature>
<keyword evidence="1" id="KW-0812">Transmembrane</keyword>
<dbReference type="AlphaFoldDB" id="A0AAD6U914"/>
<sequence length="264" mass="29066">MESATPHHGVVWHIEYLSHILNALSAVAQFALKNTNARFRDHGDARRRSIVSIFPIMAGKTFLFALAFPVTCAVVGRHEAWSGALVSRSQLCAQTLIATYLFDMTYRRVNAILWVHHMLSIGVCVFFMTITTPDAPDIGRLWLAVPMTLLGMGVGLTDLGGDVAVLLYYLAPQTVASARGIRMCVSYLIVGRASAWFIVLSGLFRGEWRQLELDTRAVGLITAVLLCWGFAELEEIYAILGMSKKLRVKAEALAVAEEARPAKS</sequence>
<feature type="transmembrane region" description="Helical" evidence="1">
    <location>
        <begin position="12"/>
        <end position="32"/>
    </location>
</feature>
<evidence type="ECO:0000313" key="3">
    <source>
        <dbReference type="Proteomes" id="UP001222325"/>
    </source>
</evidence>
<evidence type="ECO:0000313" key="2">
    <source>
        <dbReference type="EMBL" id="KAJ7092349.1"/>
    </source>
</evidence>
<feature type="transmembrane region" description="Helical" evidence="1">
    <location>
        <begin position="183"/>
        <end position="205"/>
    </location>
</feature>
<evidence type="ECO:0000256" key="1">
    <source>
        <dbReference type="SAM" id="Phobius"/>
    </source>
</evidence>
<reference evidence="2" key="1">
    <citation type="submission" date="2023-03" db="EMBL/GenBank/DDBJ databases">
        <title>Massive genome expansion in bonnet fungi (Mycena s.s.) driven by repeated elements and novel gene families across ecological guilds.</title>
        <authorList>
            <consortium name="Lawrence Berkeley National Laboratory"/>
            <person name="Harder C.B."/>
            <person name="Miyauchi S."/>
            <person name="Viragh M."/>
            <person name="Kuo A."/>
            <person name="Thoen E."/>
            <person name="Andreopoulos B."/>
            <person name="Lu D."/>
            <person name="Skrede I."/>
            <person name="Drula E."/>
            <person name="Henrissat B."/>
            <person name="Morin E."/>
            <person name="Kohler A."/>
            <person name="Barry K."/>
            <person name="LaButti K."/>
            <person name="Morin E."/>
            <person name="Salamov A."/>
            <person name="Lipzen A."/>
            <person name="Mereny Z."/>
            <person name="Hegedus B."/>
            <person name="Baldrian P."/>
            <person name="Stursova M."/>
            <person name="Weitz H."/>
            <person name="Taylor A."/>
            <person name="Grigoriev I.V."/>
            <person name="Nagy L.G."/>
            <person name="Martin F."/>
            <person name="Kauserud H."/>
        </authorList>
    </citation>
    <scope>NUCLEOTIDE SEQUENCE</scope>
    <source>
        <strain evidence="2">CBHHK173m</strain>
    </source>
</reference>
<keyword evidence="1" id="KW-0472">Membrane</keyword>